<keyword evidence="4 8" id="KW-0560">Oxidoreductase</keyword>
<dbReference type="Gene3D" id="1.10.630.10">
    <property type="entry name" value="Cytochrome P450"/>
    <property type="match status" value="1"/>
</dbReference>
<keyword evidence="3 7" id="KW-0479">Metal-binding</keyword>
<dbReference type="InterPro" id="IPR050651">
    <property type="entry name" value="Plant_Cytochrome_P450_Monoox"/>
</dbReference>
<dbReference type="PANTHER" id="PTHR47947">
    <property type="entry name" value="CYTOCHROME P450 82C3-RELATED"/>
    <property type="match status" value="1"/>
</dbReference>
<dbReference type="InterPro" id="IPR036396">
    <property type="entry name" value="Cyt_P450_sf"/>
</dbReference>
<evidence type="ECO:0000313" key="11">
    <source>
        <dbReference type="EMBL" id="RZB45989.1"/>
    </source>
</evidence>
<evidence type="ECO:0000256" key="6">
    <source>
        <dbReference type="ARBA" id="ARBA00023033"/>
    </source>
</evidence>
<evidence type="ECO:0000256" key="2">
    <source>
        <dbReference type="ARBA" id="ARBA00022617"/>
    </source>
</evidence>
<accession>A0A0B2Q9A1</accession>
<dbReference type="PRINTS" id="PR00463">
    <property type="entry name" value="EP450I"/>
</dbReference>
<comment type="cofactor">
    <cofactor evidence="7">
        <name>heme</name>
        <dbReference type="ChEBI" id="CHEBI:30413"/>
    </cofactor>
</comment>
<feature type="binding site" description="axial binding residue" evidence="7">
    <location>
        <position position="464"/>
    </location>
    <ligand>
        <name>heme</name>
        <dbReference type="ChEBI" id="CHEBI:30413"/>
    </ligand>
    <ligandPart>
        <name>Fe</name>
        <dbReference type="ChEBI" id="CHEBI:18248"/>
    </ligandPart>
</feature>
<dbReference type="Proteomes" id="UP000289340">
    <property type="component" value="Chromosome 19"/>
</dbReference>
<keyword evidence="6 8" id="KW-0503">Monooxygenase</keyword>
<keyword evidence="9" id="KW-1133">Transmembrane helix</keyword>
<protein>
    <submittedName>
        <fullName evidence="10">Cytochrome P450 82A3</fullName>
        <ecNumber evidence="10">1.14.-.-</ecNumber>
    </submittedName>
</protein>
<dbReference type="InterPro" id="IPR017972">
    <property type="entry name" value="Cyt_P450_CS"/>
</dbReference>
<dbReference type="EC" id="1.14.-.-" evidence="10"/>
<dbReference type="PRINTS" id="PR00385">
    <property type="entry name" value="P450"/>
</dbReference>
<dbReference type="CDD" id="cd20654">
    <property type="entry name" value="CYP82"/>
    <property type="match status" value="1"/>
</dbReference>
<evidence type="ECO:0000256" key="4">
    <source>
        <dbReference type="ARBA" id="ARBA00023002"/>
    </source>
</evidence>
<evidence type="ECO:0000256" key="8">
    <source>
        <dbReference type="RuleBase" id="RU000461"/>
    </source>
</evidence>
<gene>
    <name evidence="11" type="ORF">D0Y65_050147</name>
    <name evidence="10" type="ORF">glysoja_041456</name>
</gene>
<evidence type="ECO:0000256" key="9">
    <source>
        <dbReference type="SAM" id="Phobius"/>
    </source>
</evidence>
<dbReference type="FunFam" id="1.10.630.10:FF:000026">
    <property type="entry name" value="Cytochrome P450 82C4"/>
    <property type="match status" value="1"/>
</dbReference>
<keyword evidence="5 7" id="KW-0408">Iron</keyword>
<evidence type="ECO:0000256" key="7">
    <source>
        <dbReference type="PIRSR" id="PIRSR602401-1"/>
    </source>
</evidence>
<feature type="transmembrane region" description="Helical" evidence="9">
    <location>
        <begin position="12"/>
        <end position="29"/>
    </location>
</feature>
<dbReference type="GO" id="GO:0016705">
    <property type="term" value="F:oxidoreductase activity, acting on paired donors, with incorporation or reduction of molecular oxygen"/>
    <property type="evidence" value="ECO:0007669"/>
    <property type="project" value="InterPro"/>
</dbReference>
<dbReference type="PROSITE" id="PS00086">
    <property type="entry name" value="CYTOCHROME_P450"/>
    <property type="match status" value="1"/>
</dbReference>
<dbReference type="Proteomes" id="UP000053555">
    <property type="component" value="Unassembled WGS sequence"/>
</dbReference>
<dbReference type="SUPFAM" id="SSF48264">
    <property type="entry name" value="Cytochrome P450"/>
    <property type="match status" value="1"/>
</dbReference>
<organism evidence="10">
    <name type="scientific">Glycine soja</name>
    <name type="common">Wild soybean</name>
    <dbReference type="NCBI Taxonomy" id="3848"/>
    <lineage>
        <taxon>Eukaryota</taxon>
        <taxon>Viridiplantae</taxon>
        <taxon>Streptophyta</taxon>
        <taxon>Embryophyta</taxon>
        <taxon>Tracheophyta</taxon>
        <taxon>Spermatophyta</taxon>
        <taxon>Magnoliopsida</taxon>
        <taxon>eudicotyledons</taxon>
        <taxon>Gunneridae</taxon>
        <taxon>Pentapetalae</taxon>
        <taxon>rosids</taxon>
        <taxon>fabids</taxon>
        <taxon>Fabales</taxon>
        <taxon>Fabaceae</taxon>
        <taxon>Papilionoideae</taxon>
        <taxon>50 kb inversion clade</taxon>
        <taxon>NPAAA clade</taxon>
        <taxon>indigoferoid/millettioid clade</taxon>
        <taxon>Phaseoleae</taxon>
        <taxon>Glycine</taxon>
        <taxon>Glycine subgen. Soja</taxon>
    </lineage>
</organism>
<reference evidence="11 12" key="2">
    <citation type="submission" date="2018-09" db="EMBL/GenBank/DDBJ databases">
        <title>A high-quality reference genome of wild soybean provides a powerful tool to mine soybean genomes.</title>
        <authorList>
            <person name="Xie M."/>
            <person name="Chung C.Y.L."/>
            <person name="Li M.-W."/>
            <person name="Wong F.-L."/>
            <person name="Chan T.-F."/>
            <person name="Lam H.-M."/>
        </authorList>
    </citation>
    <scope>NUCLEOTIDE SEQUENCE [LARGE SCALE GENOMIC DNA]</scope>
    <source>
        <strain evidence="12">cv. W05</strain>
        <tissue evidence="11">Hypocotyl of etiolated seedlings</tissue>
    </source>
</reference>
<reference evidence="10" key="1">
    <citation type="submission" date="2014-07" db="EMBL/GenBank/DDBJ databases">
        <title>Identification of a novel salt tolerance gene in wild soybean by whole-genome sequencing.</title>
        <authorList>
            <person name="Lam H.-M."/>
            <person name="Qi X."/>
            <person name="Li M.-W."/>
            <person name="Liu X."/>
            <person name="Xie M."/>
            <person name="Ni M."/>
            <person name="Xu X."/>
        </authorList>
    </citation>
    <scope>NUCLEOTIDE SEQUENCE [LARGE SCALE GENOMIC DNA]</scope>
    <source>
        <tissue evidence="10">Root</tissue>
    </source>
</reference>
<dbReference type="EMBL" id="QZWG01000019">
    <property type="protein sequence ID" value="RZB45989.1"/>
    <property type="molecule type" value="Genomic_DNA"/>
</dbReference>
<sequence length="527" mass="59765">MDLLLNCINLNSIAIASFICLIFVCLFLHSKNSRGKDAPVVAGAWPILGHLSLLNGSQAPHKMMGTLADKYGPLFTIKLGVKPALVLSNWEMSKELFTTNDLAVSSRPKLVAVEVMSYNQAFVGLAPYGPYWRELRKIVTFEFLSNRRIEQRSHIRVSEVRTSIRELFHVWSSGNKNESSYTLVDITQWFAYLTFNMVVRMVVGKRYFGVMHVEGKDKAERFMKNIREFMNLMGTFTVADGVPCLRWLDLGGYEKAMKGTAKEIDKLLSEWLEEHLQKKLLGEKVESDRDFMDVMISALNGSQIDGFDADTICKATTLELILGGTDTTAVTLTWALSLLLRNPLALGKAKEEIDMQIGKDEYIRESDISKLVYLQAIVKETLRLYPPAPFSSPREFTENCILGGYHIKKGTRLIHNLWKIHRDPSVWSNPLDFKPERFLTTHKHVDLRGHNFELLPFGSGRRVCAGMSLGLNMVHFTLANLLHSFDILNPSAEPIDMTEFFGFTNTKATPLEILVKPRQSPNYYETL</sequence>
<comment type="similarity">
    <text evidence="1 8">Belongs to the cytochrome P450 family.</text>
</comment>
<keyword evidence="9" id="KW-0812">Transmembrane</keyword>
<dbReference type="InterPro" id="IPR002401">
    <property type="entry name" value="Cyt_P450_E_grp-I"/>
</dbReference>
<dbReference type="GO" id="GO:0005506">
    <property type="term" value="F:iron ion binding"/>
    <property type="evidence" value="ECO:0007669"/>
    <property type="project" value="InterPro"/>
</dbReference>
<evidence type="ECO:0000313" key="12">
    <source>
        <dbReference type="Proteomes" id="UP000289340"/>
    </source>
</evidence>
<dbReference type="Pfam" id="PF00067">
    <property type="entry name" value="p450"/>
    <property type="match status" value="1"/>
</dbReference>
<evidence type="ECO:0000313" key="10">
    <source>
        <dbReference type="EMBL" id="KHN16362.1"/>
    </source>
</evidence>
<dbReference type="InterPro" id="IPR001128">
    <property type="entry name" value="Cyt_P450"/>
</dbReference>
<evidence type="ECO:0000256" key="1">
    <source>
        <dbReference type="ARBA" id="ARBA00010617"/>
    </source>
</evidence>
<dbReference type="GO" id="GO:0020037">
    <property type="term" value="F:heme binding"/>
    <property type="evidence" value="ECO:0007669"/>
    <property type="project" value="InterPro"/>
</dbReference>
<evidence type="ECO:0000256" key="5">
    <source>
        <dbReference type="ARBA" id="ARBA00023004"/>
    </source>
</evidence>
<keyword evidence="9" id="KW-0472">Membrane</keyword>
<evidence type="ECO:0000256" key="3">
    <source>
        <dbReference type="ARBA" id="ARBA00022723"/>
    </source>
</evidence>
<dbReference type="EMBL" id="KN660495">
    <property type="protein sequence ID" value="KHN16362.1"/>
    <property type="molecule type" value="Genomic_DNA"/>
</dbReference>
<keyword evidence="2 7" id="KW-0349">Heme</keyword>
<dbReference type="AlphaFoldDB" id="A0A0B2Q9A1"/>
<dbReference type="PANTHER" id="PTHR47947:SF50">
    <property type="entry name" value="CYTOCHROME P450 82A3"/>
    <property type="match status" value="1"/>
</dbReference>
<name>A0A0B2Q9A1_GLYSO</name>
<dbReference type="GO" id="GO:0004497">
    <property type="term" value="F:monooxygenase activity"/>
    <property type="evidence" value="ECO:0007669"/>
    <property type="project" value="UniProtKB-KW"/>
</dbReference>
<keyword evidence="12" id="KW-1185">Reference proteome</keyword>
<dbReference type="Gramene" id="XM_028361361.1">
    <property type="protein sequence ID" value="XP_028217162.1"/>
    <property type="gene ID" value="LOC114399224"/>
</dbReference>
<proteinExistence type="inferred from homology"/>